<accession>A0ACC2PW57</accession>
<dbReference type="EMBL" id="CM056741">
    <property type="protein sequence ID" value="KAJ8686869.1"/>
    <property type="molecule type" value="Genomic_DNA"/>
</dbReference>
<dbReference type="Proteomes" id="UP001239111">
    <property type="component" value="Chromosome 1"/>
</dbReference>
<sequence length="114" mass="13091">MESRNHANGDEKTVDGKVRYRCTNKGCKSSYSIKKKALYHMRHICGKEPRFKCGYCNYKSLHASNTRRHIINIHQGCTDNVLDISDGNRRYCSPKPATIHSCQNKNNCLEQKSV</sequence>
<evidence type="ECO:0000313" key="1">
    <source>
        <dbReference type="EMBL" id="KAJ8686869.1"/>
    </source>
</evidence>
<comment type="caution">
    <text evidence="1">The sequence shown here is derived from an EMBL/GenBank/DDBJ whole genome shotgun (WGS) entry which is preliminary data.</text>
</comment>
<organism evidence="1 2">
    <name type="scientific">Eretmocerus hayati</name>
    <dbReference type="NCBI Taxonomy" id="131215"/>
    <lineage>
        <taxon>Eukaryota</taxon>
        <taxon>Metazoa</taxon>
        <taxon>Ecdysozoa</taxon>
        <taxon>Arthropoda</taxon>
        <taxon>Hexapoda</taxon>
        <taxon>Insecta</taxon>
        <taxon>Pterygota</taxon>
        <taxon>Neoptera</taxon>
        <taxon>Endopterygota</taxon>
        <taxon>Hymenoptera</taxon>
        <taxon>Apocrita</taxon>
        <taxon>Proctotrupomorpha</taxon>
        <taxon>Chalcidoidea</taxon>
        <taxon>Aphelinidae</taxon>
        <taxon>Aphelininae</taxon>
        <taxon>Eretmocerus</taxon>
    </lineage>
</organism>
<name>A0ACC2PW57_9HYME</name>
<gene>
    <name evidence="1" type="ORF">QAD02_022663</name>
</gene>
<evidence type="ECO:0000313" key="2">
    <source>
        <dbReference type="Proteomes" id="UP001239111"/>
    </source>
</evidence>
<protein>
    <submittedName>
        <fullName evidence="1">Uncharacterized protein</fullName>
    </submittedName>
</protein>
<reference evidence="1" key="1">
    <citation type="submission" date="2023-04" db="EMBL/GenBank/DDBJ databases">
        <title>A chromosome-level genome assembly of the parasitoid wasp Eretmocerus hayati.</title>
        <authorList>
            <person name="Zhong Y."/>
            <person name="Liu S."/>
            <person name="Liu Y."/>
        </authorList>
    </citation>
    <scope>NUCLEOTIDE SEQUENCE</scope>
    <source>
        <strain evidence="1">ZJU_SS_LIU_2023</strain>
    </source>
</reference>
<keyword evidence="2" id="KW-1185">Reference proteome</keyword>
<proteinExistence type="predicted"/>